<evidence type="ECO:0000256" key="2">
    <source>
        <dbReference type="ARBA" id="ARBA00022692"/>
    </source>
</evidence>
<name>A0A1H1NYC7_9ACTN</name>
<dbReference type="GO" id="GO:0016020">
    <property type="term" value="C:membrane"/>
    <property type="evidence" value="ECO:0007669"/>
    <property type="project" value="UniProtKB-SubCell"/>
</dbReference>
<feature type="transmembrane region" description="Helical" evidence="6">
    <location>
        <begin position="95"/>
        <end position="114"/>
    </location>
</feature>
<feature type="compositionally biased region" description="Low complexity" evidence="5">
    <location>
        <begin position="180"/>
        <end position="191"/>
    </location>
</feature>
<evidence type="ECO:0000256" key="1">
    <source>
        <dbReference type="ARBA" id="ARBA00004141"/>
    </source>
</evidence>
<evidence type="ECO:0000256" key="4">
    <source>
        <dbReference type="ARBA" id="ARBA00023136"/>
    </source>
</evidence>
<feature type="domain" description="Integral membrane bound transporter" evidence="7">
    <location>
        <begin position="213"/>
        <end position="337"/>
    </location>
</feature>
<dbReference type="Pfam" id="PF13515">
    <property type="entry name" value="FUSC_2"/>
    <property type="match status" value="1"/>
</dbReference>
<feature type="transmembrane region" description="Helical" evidence="6">
    <location>
        <begin position="71"/>
        <end position="89"/>
    </location>
</feature>
<feature type="transmembrane region" description="Helical" evidence="6">
    <location>
        <begin position="294"/>
        <end position="312"/>
    </location>
</feature>
<dbReference type="InterPro" id="IPR049453">
    <property type="entry name" value="Memb_transporter_dom"/>
</dbReference>
<dbReference type="EMBL" id="LT629757">
    <property type="protein sequence ID" value="SDS03978.1"/>
    <property type="molecule type" value="Genomic_DNA"/>
</dbReference>
<evidence type="ECO:0000256" key="6">
    <source>
        <dbReference type="SAM" id="Phobius"/>
    </source>
</evidence>
<dbReference type="Proteomes" id="UP000198859">
    <property type="component" value="Chromosome I"/>
</dbReference>
<evidence type="ECO:0000313" key="9">
    <source>
        <dbReference type="Proteomes" id="UP000198859"/>
    </source>
</evidence>
<evidence type="ECO:0000256" key="5">
    <source>
        <dbReference type="SAM" id="MobiDB-lite"/>
    </source>
</evidence>
<accession>A0A1H1NYC7</accession>
<proteinExistence type="predicted"/>
<organism evidence="8 9">
    <name type="scientific">Nocardioides scoriae</name>
    <dbReference type="NCBI Taxonomy" id="642780"/>
    <lineage>
        <taxon>Bacteria</taxon>
        <taxon>Bacillati</taxon>
        <taxon>Actinomycetota</taxon>
        <taxon>Actinomycetes</taxon>
        <taxon>Propionibacteriales</taxon>
        <taxon>Nocardioidaceae</taxon>
        <taxon>Nocardioides</taxon>
    </lineage>
</organism>
<feature type="transmembrane region" description="Helical" evidence="6">
    <location>
        <begin position="324"/>
        <end position="346"/>
    </location>
</feature>
<dbReference type="AlphaFoldDB" id="A0A1H1NYC7"/>
<feature type="transmembrane region" description="Helical" evidence="6">
    <location>
        <begin position="44"/>
        <end position="59"/>
    </location>
</feature>
<keyword evidence="2 6" id="KW-0812">Transmembrane</keyword>
<dbReference type="OrthoDB" id="4989419at2"/>
<evidence type="ECO:0000313" key="8">
    <source>
        <dbReference type="EMBL" id="SDS03978.1"/>
    </source>
</evidence>
<dbReference type="RefSeq" id="WP_091726774.1">
    <property type="nucleotide sequence ID" value="NZ_LT629757.1"/>
</dbReference>
<feature type="transmembrane region" description="Helical" evidence="6">
    <location>
        <begin position="21"/>
        <end position="38"/>
    </location>
</feature>
<gene>
    <name evidence="8" type="ORF">SAMN04488570_0998</name>
</gene>
<keyword evidence="9" id="KW-1185">Reference proteome</keyword>
<comment type="subcellular location">
    <subcellularLocation>
        <location evidence="1">Membrane</location>
        <topology evidence="1">Multi-pass membrane protein</topology>
    </subcellularLocation>
</comment>
<evidence type="ECO:0000256" key="3">
    <source>
        <dbReference type="ARBA" id="ARBA00022989"/>
    </source>
</evidence>
<protein>
    <submittedName>
        <fullName evidence="8">Fusaric acid resistance protein-like</fullName>
    </submittedName>
</protein>
<keyword evidence="3 6" id="KW-1133">Transmembrane helix</keyword>
<sequence>MTAARPGWLHLGPRRPDDRRAAAQATVAVAGSLLVVLALGRTDWTSYAAFGAFAALYGRNQPTGRRLRRQLLGAALLTTCVTAGAAAGTLADREWWLVLGCGVVAALGSAIVVLEEWRPPGPLFLVFAFGAVASVAREPDQVPVALAVAAASAAYAVVVGLLSGLVVPQGPQPPRPAAPPGTRAQAGAPTPSAVPRGTTLYPALAAVSVVLSGAVSTGLGIGHPYWSMVAAVAVVTGRDRRHRWERAAHRIAGTLLGLVVAAALLLVVTDDVAVVVVVGVLQLLTELVVTRHYALALLAITPLALLMGQLAAPRPVGPLLLDRGVETVVGSLLGLAVALLGAALVARAGPLSRRTAPDAPRGR</sequence>
<keyword evidence="4 6" id="KW-0472">Membrane</keyword>
<reference evidence="9" key="1">
    <citation type="submission" date="2016-10" db="EMBL/GenBank/DDBJ databases">
        <authorList>
            <person name="Varghese N."/>
            <person name="Submissions S."/>
        </authorList>
    </citation>
    <scope>NUCLEOTIDE SEQUENCE [LARGE SCALE GENOMIC DNA]</scope>
    <source>
        <strain evidence="9">DSM 22127</strain>
    </source>
</reference>
<evidence type="ECO:0000259" key="7">
    <source>
        <dbReference type="Pfam" id="PF13515"/>
    </source>
</evidence>
<feature type="transmembrane region" description="Helical" evidence="6">
    <location>
        <begin position="143"/>
        <end position="167"/>
    </location>
</feature>
<feature type="transmembrane region" description="Helical" evidence="6">
    <location>
        <begin position="121"/>
        <end position="137"/>
    </location>
</feature>
<feature type="region of interest" description="Disordered" evidence="5">
    <location>
        <begin position="172"/>
        <end position="193"/>
    </location>
</feature>